<comment type="caution">
    <text evidence="6">The sequence shown here is derived from an EMBL/GenBank/DDBJ whole genome shotgun (WGS) entry which is preliminary data.</text>
</comment>
<dbReference type="EMBL" id="BAABLD010000010">
    <property type="protein sequence ID" value="GAA5168319.1"/>
    <property type="molecule type" value="Genomic_DNA"/>
</dbReference>
<reference evidence="7" key="1">
    <citation type="journal article" date="2019" name="Int. J. Syst. Evol. Microbiol.">
        <title>The Global Catalogue of Microorganisms (GCM) 10K type strain sequencing project: providing services to taxonomists for standard genome sequencing and annotation.</title>
        <authorList>
            <consortium name="The Broad Institute Genomics Platform"/>
            <consortium name="The Broad Institute Genome Sequencing Center for Infectious Disease"/>
            <person name="Wu L."/>
            <person name="Ma J."/>
        </authorList>
    </citation>
    <scope>NUCLEOTIDE SEQUENCE [LARGE SCALE GENOMIC DNA]</scope>
    <source>
        <strain evidence="7">JCM 18715</strain>
    </source>
</reference>
<keyword evidence="4" id="KW-0690">Ribosome biogenesis</keyword>
<dbReference type="InterPro" id="IPR039255">
    <property type="entry name" value="YceD_bac"/>
</dbReference>
<evidence type="ECO:0000256" key="3">
    <source>
        <dbReference type="ARBA" id="ARBA00015716"/>
    </source>
</evidence>
<dbReference type="PANTHER" id="PTHR38099:SF1">
    <property type="entry name" value="LARGE RIBOSOMAL RNA SUBUNIT ACCUMULATION PROTEIN YCED"/>
    <property type="match status" value="1"/>
</dbReference>
<proteinExistence type="inferred from homology"/>
<evidence type="ECO:0000256" key="4">
    <source>
        <dbReference type="ARBA" id="ARBA00022517"/>
    </source>
</evidence>
<evidence type="ECO:0000313" key="7">
    <source>
        <dbReference type="Proteomes" id="UP001500547"/>
    </source>
</evidence>
<keyword evidence="7" id="KW-1185">Reference proteome</keyword>
<evidence type="ECO:0000256" key="2">
    <source>
        <dbReference type="ARBA" id="ARBA00010740"/>
    </source>
</evidence>
<comment type="similarity">
    <text evidence="2">Belongs to the DUF177 domain family.</text>
</comment>
<protein>
    <recommendedName>
        <fullName evidence="3">Large ribosomal RNA subunit accumulation protein YceD</fullName>
    </recommendedName>
    <alternativeName>
        <fullName evidence="5">23S rRNA accumulation protein YceD</fullName>
    </alternativeName>
</protein>
<dbReference type="Pfam" id="PF02620">
    <property type="entry name" value="YceD"/>
    <property type="match status" value="1"/>
</dbReference>
<dbReference type="InterPro" id="IPR003772">
    <property type="entry name" value="YceD"/>
</dbReference>
<evidence type="ECO:0000256" key="5">
    <source>
        <dbReference type="ARBA" id="ARBA00031841"/>
    </source>
</evidence>
<comment type="function">
    <text evidence="1">Plays a role in synthesis, processing and/or stability of 23S rRNA.</text>
</comment>
<organism evidence="6 7">
    <name type="scientific">Viridibacterium curvum</name>
    <dbReference type="NCBI Taxonomy" id="1101404"/>
    <lineage>
        <taxon>Bacteria</taxon>
        <taxon>Pseudomonadati</taxon>
        <taxon>Pseudomonadota</taxon>
        <taxon>Betaproteobacteria</taxon>
        <taxon>Rhodocyclales</taxon>
        <taxon>Rhodocyclaceae</taxon>
        <taxon>Viridibacterium</taxon>
    </lineage>
</organism>
<dbReference type="PANTHER" id="PTHR38099">
    <property type="entry name" value="LARGE RIBOSOMAL RNA SUBUNIT ACCUMULATION PROTEIN YCED"/>
    <property type="match status" value="1"/>
</dbReference>
<evidence type="ECO:0000313" key="6">
    <source>
        <dbReference type="EMBL" id="GAA5168319.1"/>
    </source>
</evidence>
<evidence type="ECO:0000256" key="1">
    <source>
        <dbReference type="ARBA" id="ARBA00002868"/>
    </source>
</evidence>
<accession>A0ABP9QW86</accession>
<name>A0ABP9QW86_9RHOO</name>
<gene>
    <name evidence="6" type="ORF">GCM10025770_28110</name>
</gene>
<dbReference type="Proteomes" id="UP001500547">
    <property type="component" value="Unassembled WGS sequence"/>
</dbReference>
<sequence>MRLSDPFEFARRGQVLEGELSVRQLERVLEMVRPDGLEAAVSYRWEGCRRGDDAFLVLRVSGDLVLACQRCLTDVVCSVSVERRFLLVPEGEDLPDDDLADDLAEDDFDPIHAGRNLDALSLLEDEVLLSLPAFPMHQDCSAPNGSSGAVEQVQDVVSPFAALGKLKRGN</sequence>